<evidence type="ECO:0000313" key="3">
    <source>
        <dbReference type="Proteomes" id="UP000778578"/>
    </source>
</evidence>
<sequence length="55" mass="5840">MVPASRSVVIPGARNPEQARGNAAAASLPRLSPQALDGVRAVYEELIALQVADRW</sequence>
<reference evidence="2 3" key="1">
    <citation type="submission" date="2021-08" db="EMBL/GenBank/DDBJ databases">
        <title>WGS of actinomycetes from Thailand.</title>
        <authorList>
            <person name="Thawai C."/>
        </authorList>
    </citation>
    <scope>NUCLEOTIDE SEQUENCE [LARGE SCALE GENOMIC DNA]</scope>
    <source>
        <strain evidence="2 3">PLK6-54</strain>
    </source>
</reference>
<feature type="region of interest" description="Disordered" evidence="1">
    <location>
        <begin position="1"/>
        <end position="26"/>
    </location>
</feature>
<organism evidence="2 3">
    <name type="scientific">Actinacidiphila acidipaludis</name>
    <dbReference type="NCBI Taxonomy" id="2873382"/>
    <lineage>
        <taxon>Bacteria</taxon>
        <taxon>Bacillati</taxon>
        <taxon>Actinomycetota</taxon>
        <taxon>Actinomycetes</taxon>
        <taxon>Kitasatosporales</taxon>
        <taxon>Streptomycetaceae</taxon>
        <taxon>Actinacidiphila</taxon>
    </lineage>
</organism>
<evidence type="ECO:0000313" key="2">
    <source>
        <dbReference type="EMBL" id="MBY8880725.1"/>
    </source>
</evidence>
<protein>
    <recommendedName>
        <fullName evidence="4">Aldo/keto reductase</fullName>
    </recommendedName>
</protein>
<comment type="caution">
    <text evidence="2">The sequence shown here is derived from an EMBL/GenBank/DDBJ whole genome shotgun (WGS) entry which is preliminary data.</text>
</comment>
<keyword evidence="3" id="KW-1185">Reference proteome</keyword>
<name>A0ABS7QE72_9ACTN</name>
<dbReference type="EMBL" id="JAINZZ010000035">
    <property type="protein sequence ID" value="MBY8880725.1"/>
    <property type="molecule type" value="Genomic_DNA"/>
</dbReference>
<dbReference type="InterPro" id="IPR036812">
    <property type="entry name" value="NAD(P)_OxRdtase_dom_sf"/>
</dbReference>
<accession>A0ABS7QE72</accession>
<proteinExistence type="predicted"/>
<dbReference type="RefSeq" id="WP_222966032.1">
    <property type="nucleotide sequence ID" value="NZ_JAINZZ010000035.1"/>
</dbReference>
<dbReference type="SUPFAM" id="SSF51430">
    <property type="entry name" value="NAD(P)-linked oxidoreductase"/>
    <property type="match status" value="1"/>
</dbReference>
<evidence type="ECO:0000256" key="1">
    <source>
        <dbReference type="SAM" id="MobiDB-lite"/>
    </source>
</evidence>
<gene>
    <name evidence="2" type="ORF">K7862_24255</name>
</gene>
<evidence type="ECO:0008006" key="4">
    <source>
        <dbReference type="Google" id="ProtNLM"/>
    </source>
</evidence>
<dbReference type="Proteomes" id="UP000778578">
    <property type="component" value="Unassembled WGS sequence"/>
</dbReference>